<name>A0AAJ1QX65_9FLAO</name>
<dbReference type="InterPro" id="IPR051906">
    <property type="entry name" value="TolC-like"/>
</dbReference>
<organism evidence="9 10">
    <name type="scientific">Polaribacter sejongensis</name>
    <dbReference type="NCBI Taxonomy" id="985043"/>
    <lineage>
        <taxon>Bacteria</taxon>
        <taxon>Pseudomonadati</taxon>
        <taxon>Bacteroidota</taxon>
        <taxon>Flavobacteriia</taxon>
        <taxon>Flavobacteriales</taxon>
        <taxon>Flavobacteriaceae</taxon>
    </lineage>
</organism>
<dbReference type="InterPro" id="IPR003423">
    <property type="entry name" value="OMP_efflux"/>
</dbReference>
<dbReference type="PANTHER" id="PTHR30026">
    <property type="entry name" value="OUTER MEMBRANE PROTEIN TOLC"/>
    <property type="match status" value="1"/>
</dbReference>
<evidence type="ECO:0000256" key="4">
    <source>
        <dbReference type="ARBA" id="ARBA00022452"/>
    </source>
</evidence>
<evidence type="ECO:0000256" key="7">
    <source>
        <dbReference type="ARBA" id="ARBA00023237"/>
    </source>
</evidence>
<dbReference type="Pfam" id="PF02321">
    <property type="entry name" value="OEP"/>
    <property type="match status" value="2"/>
</dbReference>
<dbReference type="GO" id="GO:1990281">
    <property type="term" value="C:efflux pump complex"/>
    <property type="evidence" value="ECO:0007669"/>
    <property type="project" value="TreeGrafter"/>
</dbReference>
<comment type="subcellular location">
    <subcellularLocation>
        <location evidence="1">Cell outer membrane</location>
    </subcellularLocation>
</comment>
<keyword evidence="4" id="KW-1134">Transmembrane beta strand</keyword>
<evidence type="ECO:0000256" key="2">
    <source>
        <dbReference type="ARBA" id="ARBA00007613"/>
    </source>
</evidence>
<dbReference type="AlphaFoldDB" id="A0AAJ1QX65"/>
<feature type="signal peptide" evidence="8">
    <location>
        <begin position="1"/>
        <end position="23"/>
    </location>
</feature>
<comment type="similarity">
    <text evidence="2">Belongs to the outer membrane factor (OMF) (TC 1.B.17) family.</text>
</comment>
<dbReference type="GO" id="GO:0009279">
    <property type="term" value="C:cell outer membrane"/>
    <property type="evidence" value="ECO:0007669"/>
    <property type="project" value="UniProtKB-SubCell"/>
</dbReference>
<evidence type="ECO:0000313" key="9">
    <source>
        <dbReference type="EMBL" id="MDN3619625.1"/>
    </source>
</evidence>
<keyword evidence="5" id="KW-0812">Transmembrane</keyword>
<dbReference type="Gene3D" id="1.20.1600.10">
    <property type="entry name" value="Outer membrane efflux proteins (OEP)"/>
    <property type="match status" value="1"/>
</dbReference>
<evidence type="ECO:0000256" key="3">
    <source>
        <dbReference type="ARBA" id="ARBA00022448"/>
    </source>
</evidence>
<proteinExistence type="inferred from homology"/>
<evidence type="ECO:0000313" key="10">
    <source>
        <dbReference type="Proteomes" id="UP001228636"/>
    </source>
</evidence>
<dbReference type="GO" id="GO:0015562">
    <property type="term" value="F:efflux transmembrane transporter activity"/>
    <property type="evidence" value="ECO:0007669"/>
    <property type="project" value="InterPro"/>
</dbReference>
<dbReference type="RefSeq" id="WP_261973078.1">
    <property type="nucleotide sequence ID" value="NZ_CP103460.1"/>
</dbReference>
<dbReference type="Proteomes" id="UP001228636">
    <property type="component" value="Unassembled WGS sequence"/>
</dbReference>
<sequence length="445" mass="50792">MISSLIKRTFFFLAVLFNTFGYAQEISKDSVFLSLDDVWSKAEVFSKELKVQHLKTEIGKENILDAKNKRLPSLDFDASYGKLSNIPVFVNGINNSAEFIPLEDHSVYDASVSAYFNIYAGGASKTVIKTAEASKEFLEHIEEETSDQLHLEVIQYYVSLQRSYQYENLVKQNIKQNAERVRLIGQLFKNGVVLKSDFLRAKLQLSKLQTQLVTIKNDLVIVTQALNILVGNEDDTLLIPSDTIQTKDIAIDKNYETFVSEMLSESPLEKMAEKQIELSELKTVALKADKLPKIGFFGSYTYSYPQIKLYPYEQAPYLLGVAGIKLSYDISALYHDKHKEKAAEIVVEQQKIAKENVDDNLRKQVKTAYSRFKEDVIKIEVAQENIQSAQENYRIVKQTYFNQLSLLTDLIDADTQQLEAHFELINNQIAAKVHYYQLLKISGKL</sequence>
<evidence type="ECO:0000256" key="1">
    <source>
        <dbReference type="ARBA" id="ARBA00004442"/>
    </source>
</evidence>
<keyword evidence="3" id="KW-0813">Transport</keyword>
<dbReference type="GO" id="GO:0015288">
    <property type="term" value="F:porin activity"/>
    <property type="evidence" value="ECO:0007669"/>
    <property type="project" value="TreeGrafter"/>
</dbReference>
<gene>
    <name evidence="9" type="ORF">QWY81_09185</name>
</gene>
<dbReference type="PANTHER" id="PTHR30026:SF20">
    <property type="entry name" value="OUTER MEMBRANE PROTEIN TOLC"/>
    <property type="match status" value="1"/>
</dbReference>
<keyword evidence="6" id="KW-0472">Membrane</keyword>
<evidence type="ECO:0000256" key="6">
    <source>
        <dbReference type="ARBA" id="ARBA00023136"/>
    </source>
</evidence>
<comment type="caution">
    <text evidence="9">The sequence shown here is derived from an EMBL/GenBank/DDBJ whole genome shotgun (WGS) entry which is preliminary data.</text>
</comment>
<evidence type="ECO:0000256" key="8">
    <source>
        <dbReference type="SAM" id="SignalP"/>
    </source>
</evidence>
<accession>A0AAJ1QX65</accession>
<feature type="chain" id="PRO_5042576182" evidence="8">
    <location>
        <begin position="24"/>
        <end position="445"/>
    </location>
</feature>
<dbReference type="EMBL" id="JAUFQH010000006">
    <property type="protein sequence ID" value="MDN3619625.1"/>
    <property type="molecule type" value="Genomic_DNA"/>
</dbReference>
<protein>
    <submittedName>
        <fullName evidence="9">TolC family protein</fullName>
    </submittedName>
</protein>
<reference evidence="9 10" key="1">
    <citation type="journal article" date="2014" name="Int. J. Syst. Evol. Microbiol.">
        <title>Complete genome sequence of Corynebacterium casei LMG S-19264T (=DSM 44701T), isolated from a smear-ripened cheese.</title>
        <authorList>
            <consortium name="US DOE Joint Genome Institute (JGI-PGF)"/>
            <person name="Walter F."/>
            <person name="Albersmeier A."/>
            <person name="Kalinowski J."/>
            <person name="Ruckert C."/>
        </authorList>
    </citation>
    <scope>NUCLEOTIDE SEQUENCE [LARGE SCALE GENOMIC DNA]</scope>
    <source>
        <strain evidence="9 10">CECT 8670</strain>
    </source>
</reference>
<keyword evidence="7" id="KW-0998">Cell outer membrane</keyword>
<dbReference type="SUPFAM" id="SSF56954">
    <property type="entry name" value="Outer membrane efflux proteins (OEP)"/>
    <property type="match status" value="1"/>
</dbReference>
<keyword evidence="8" id="KW-0732">Signal</keyword>
<evidence type="ECO:0000256" key="5">
    <source>
        <dbReference type="ARBA" id="ARBA00022692"/>
    </source>
</evidence>